<feature type="signal peptide" evidence="1">
    <location>
        <begin position="1"/>
        <end position="21"/>
    </location>
</feature>
<evidence type="ECO:0000313" key="3">
    <source>
        <dbReference type="Proteomes" id="UP001419910"/>
    </source>
</evidence>
<evidence type="ECO:0000256" key="1">
    <source>
        <dbReference type="SAM" id="SignalP"/>
    </source>
</evidence>
<protein>
    <submittedName>
        <fullName evidence="2">Uncharacterized protein</fullName>
    </submittedName>
</protein>
<feature type="chain" id="PRO_5045570258" evidence="1">
    <location>
        <begin position="22"/>
        <end position="83"/>
    </location>
</feature>
<organism evidence="2 3">
    <name type="scientific">Sphingomonas oligophenolica</name>
    <dbReference type="NCBI Taxonomy" id="301154"/>
    <lineage>
        <taxon>Bacteria</taxon>
        <taxon>Pseudomonadati</taxon>
        <taxon>Pseudomonadota</taxon>
        <taxon>Alphaproteobacteria</taxon>
        <taxon>Sphingomonadales</taxon>
        <taxon>Sphingomonadaceae</taxon>
        <taxon>Sphingomonas</taxon>
    </lineage>
</organism>
<dbReference type="RefSeq" id="WP_343892170.1">
    <property type="nucleotide sequence ID" value="NZ_BAAAEH010000052.1"/>
</dbReference>
<accession>A0ABU9YCM1</accession>
<name>A0ABU9YCM1_9SPHN</name>
<dbReference type="EMBL" id="JBDIME010000053">
    <property type="protein sequence ID" value="MEN2793557.1"/>
    <property type="molecule type" value="Genomic_DNA"/>
</dbReference>
<reference evidence="2 3" key="1">
    <citation type="submission" date="2024-05" db="EMBL/GenBank/DDBJ databases">
        <authorList>
            <person name="Liu Q."/>
            <person name="Xin Y.-H."/>
        </authorList>
    </citation>
    <scope>NUCLEOTIDE SEQUENCE [LARGE SCALE GENOMIC DNA]</scope>
    <source>
        <strain evidence="2 3">CGMCC 1.10181</strain>
    </source>
</reference>
<comment type="caution">
    <text evidence="2">The sequence shown here is derived from an EMBL/GenBank/DDBJ whole genome shotgun (WGS) entry which is preliminary data.</text>
</comment>
<evidence type="ECO:0000313" key="2">
    <source>
        <dbReference type="EMBL" id="MEN2793557.1"/>
    </source>
</evidence>
<gene>
    <name evidence="2" type="ORF">ABC974_28325</name>
</gene>
<proteinExistence type="predicted"/>
<dbReference type="Proteomes" id="UP001419910">
    <property type="component" value="Unassembled WGS sequence"/>
</dbReference>
<sequence>MPVLAILALAAAAAAPAPKPAAPAAKPVCQNTRIPYAVQRGETPRVHPLSAEPPAALILGVLRTVDGCTRPVVVREDVGAPRR</sequence>
<keyword evidence="1" id="KW-0732">Signal</keyword>
<keyword evidence="3" id="KW-1185">Reference proteome</keyword>